<organism evidence="7">
    <name type="scientific">Clastoptera arizonana</name>
    <name type="common">Arizona spittle bug</name>
    <dbReference type="NCBI Taxonomy" id="38151"/>
    <lineage>
        <taxon>Eukaryota</taxon>
        <taxon>Metazoa</taxon>
        <taxon>Ecdysozoa</taxon>
        <taxon>Arthropoda</taxon>
        <taxon>Hexapoda</taxon>
        <taxon>Insecta</taxon>
        <taxon>Pterygota</taxon>
        <taxon>Neoptera</taxon>
        <taxon>Paraneoptera</taxon>
        <taxon>Hemiptera</taxon>
        <taxon>Auchenorrhyncha</taxon>
        <taxon>Cercopoidea</taxon>
        <taxon>Clastopteridae</taxon>
        <taxon>Clastoptera</taxon>
    </lineage>
</organism>
<dbReference type="GO" id="GO:0005112">
    <property type="term" value="F:Notch binding"/>
    <property type="evidence" value="ECO:0007669"/>
    <property type="project" value="TreeGrafter"/>
</dbReference>
<feature type="transmembrane region" description="Helical" evidence="5">
    <location>
        <begin position="293"/>
        <end position="319"/>
    </location>
</feature>
<dbReference type="PROSITE" id="PS01186">
    <property type="entry name" value="EGF_2"/>
    <property type="match status" value="3"/>
</dbReference>
<evidence type="ECO:0000259" key="6">
    <source>
        <dbReference type="PROSITE" id="PS50026"/>
    </source>
</evidence>
<feature type="domain" description="EGF-like" evidence="6">
    <location>
        <begin position="81"/>
        <end position="117"/>
    </location>
</feature>
<dbReference type="Pfam" id="PF12661">
    <property type="entry name" value="hEGF"/>
    <property type="match status" value="4"/>
</dbReference>
<dbReference type="SMART" id="SM00181">
    <property type="entry name" value="EGF"/>
    <property type="match status" value="6"/>
</dbReference>
<dbReference type="PANTHER" id="PTHR24044:SF417">
    <property type="entry name" value="WEARY, ISOFORM B"/>
    <property type="match status" value="1"/>
</dbReference>
<sequence length="413" mass="44548">CTCRPGFTGTRCENCAGLVCRNGGSCILNNTQPQCACPPGFHGTNCQDSVCDNYCTKGTCSLTANGPVCHCPPGIVGKKCERDACKDHCLNGGQCVVTAAKKQSCVCPPLFSGRRCQIDLCNCQCSPGDAVCACLPAPPEKCRSNTVHKCFPQSCQNGGTCHIIRDQAVCECASGFGGQYCEKKINKLQLCQTTPFCLHGGVCTIIEINSEWTAKCVCPFNYTGKRCEAAENVTSHTCNAYCFNGATCNLNSDPDLMPSCVCRPGFYGVRCESIFKDEPQPLDRSVDMEGEGLAITGVFIILSLLLLLLISLGLVAYVLKTRRSGKAFSHVRMQDNVEISNPMYQSQDLEEEAEGLGRDFGIDSERACNFGNPVYESMYNPSNGSVSEEKKGLLQSEAMLAKPHPLASSRENL</sequence>
<feature type="disulfide bond" evidence="4">
    <location>
        <begin position="107"/>
        <end position="116"/>
    </location>
</feature>
<name>A0A1B6DQL0_9HEMI</name>
<protein>
    <recommendedName>
        <fullName evidence="6">EGF-like domain-containing protein</fullName>
    </recommendedName>
</protein>
<accession>A0A1B6DQL0</accession>
<dbReference type="PANTHER" id="PTHR24044">
    <property type="entry name" value="NOTCH LIGAND FAMILY MEMBER"/>
    <property type="match status" value="1"/>
</dbReference>
<proteinExistence type="predicted"/>
<dbReference type="InterPro" id="IPR050906">
    <property type="entry name" value="Notch_signaling"/>
</dbReference>
<evidence type="ECO:0000256" key="4">
    <source>
        <dbReference type="PROSITE-ProRule" id="PRU00076"/>
    </source>
</evidence>
<comment type="caution">
    <text evidence="4">Lacks conserved residue(s) required for the propagation of feature annotation.</text>
</comment>
<keyword evidence="1 4" id="KW-0245">EGF-like domain</keyword>
<feature type="disulfide bond" evidence="4">
    <location>
        <begin position="262"/>
        <end position="271"/>
    </location>
</feature>
<evidence type="ECO:0000256" key="2">
    <source>
        <dbReference type="ARBA" id="ARBA00022737"/>
    </source>
</evidence>
<feature type="domain" description="EGF-like" evidence="6">
    <location>
        <begin position="146"/>
        <end position="182"/>
    </location>
</feature>
<dbReference type="AlphaFoldDB" id="A0A1B6DQL0"/>
<keyword evidence="5" id="KW-1133">Transmembrane helix</keyword>
<gene>
    <name evidence="7" type="ORF">g.33627</name>
</gene>
<dbReference type="Gene3D" id="2.10.25.10">
    <property type="entry name" value="Laminin"/>
    <property type="match status" value="6"/>
</dbReference>
<feature type="disulfide bond" evidence="4">
    <location>
        <begin position="238"/>
        <end position="248"/>
    </location>
</feature>
<dbReference type="SUPFAM" id="SSF57196">
    <property type="entry name" value="EGF/Laminin"/>
    <property type="match status" value="6"/>
</dbReference>
<feature type="disulfide bond" evidence="4">
    <location>
        <begin position="85"/>
        <end position="95"/>
    </location>
</feature>
<feature type="disulfide bond" evidence="4">
    <location>
        <begin position="37"/>
        <end position="46"/>
    </location>
</feature>
<evidence type="ECO:0000256" key="5">
    <source>
        <dbReference type="SAM" id="Phobius"/>
    </source>
</evidence>
<keyword evidence="3 4" id="KW-1015">Disulfide bond</keyword>
<reference evidence="7" key="1">
    <citation type="submission" date="2015-12" db="EMBL/GenBank/DDBJ databases">
        <title>De novo transcriptome assembly of four potential Pierce s Disease insect vectors from Arizona vineyards.</title>
        <authorList>
            <person name="Tassone E.E."/>
        </authorList>
    </citation>
    <scope>NUCLEOTIDE SEQUENCE</scope>
</reference>
<keyword evidence="5" id="KW-0812">Transmembrane</keyword>
<dbReference type="PROSITE" id="PS00022">
    <property type="entry name" value="EGF_1"/>
    <property type="match status" value="5"/>
</dbReference>
<feature type="disulfide bond" evidence="4">
    <location>
        <begin position="218"/>
        <end position="227"/>
    </location>
</feature>
<keyword evidence="5" id="KW-0472">Membrane</keyword>
<feature type="disulfide bond" evidence="4">
    <location>
        <begin position="172"/>
        <end position="181"/>
    </location>
</feature>
<dbReference type="InterPro" id="IPR000742">
    <property type="entry name" value="EGF"/>
</dbReference>
<dbReference type="EMBL" id="GEDC01009338">
    <property type="protein sequence ID" value="JAS27960.1"/>
    <property type="molecule type" value="Transcribed_RNA"/>
</dbReference>
<feature type="domain" description="EGF-like" evidence="6">
    <location>
        <begin position="187"/>
        <end position="228"/>
    </location>
</feature>
<evidence type="ECO:0000313" key="7">
    <source>
        <dbReference type="EMBL" id="JAS27960.1"/>
    </source>
</evidence>
<feature type="domain" description="EGF-like" evidence="6">
    <location>
        <begin position="234"/>
        <end position="272"/>
    </location>
</feature>
<feature type="non-terminal residue" evidence="7">
    <location>
        <position position="1"/>
    </location>
</feature>
<dbReference type="PROSITE" id="PS50026">
    <property type="entry name" value="EGF_3"/>
    <property type="match status" value="5"/>
</dbReference>
<feature type="domain" description="EGF-like" evidence="6">
    <location>
        <begin position="13"/>
        <end position="47"/>
    </location>
</feature>
<evidence type="ECO:0000256" key="1">
    <source>
        <dbReference type="ARBA" id="ARBA00022536"/>
    </source>
</evidence>
<keyword evidence="2" id="KW-0677">Repeat</keyword>
<dbReference type="InterPro" id="IPR013032">
    <property type="entry name" value="EGF-like_CS"/>
</dbReference>
<evidence type="ECO:0000256" key="3">
    <source>
        <dbReference type="ARBA" id="ARBA00023157"/>
    </source>
</evidence>